<name>A0A7S2VF67_9STRA</name>
<dbReference type="InterPro" id="IPR001214">
    <property type="entry name" value="SET_dom"/>
</dbReference>
<dbReference type="SUPFAM" id="SSF82199">
    <property type="entry name" value="SET domain"/>
    <property type="match status" value="1"/>
</dbReference>
<dbReference type="EMBL" id="HBHT01010451">
    <property type="protein sequence ID" value="CAD9954690.1"/>
    <property type="molecule type" value="Transcribed_RNA"/>
</dbReference>
<protein>
    <recommendedName>
        <fullName evidence="1">SET domain-containing protein</fullName>
    </recommendedName>
</protein>
<sequence>MQASSASTMRSRLLVGILLPLTVIAFSFGNRSGGGIFRRHPLRIAASTSFNEDADADVTSSNQIEALLRRGQTKMNQVMTPEFFEQTSASLKQLRAKSAKAVEIKQSSIPGAGMGLFAKSNMKAGTIVSFYPAHTLGVEFDNQQLWYSSREEDQIYFSEHPPESSPYLHATDQPIFNRPSLLADIPLLKNDPMYLDANPTRKVDPLWVSHYINDGAIVTSNDGAGIEAYYDQSKRQKNCIHIPFGPSPVMATVCTRKVKKGEELFTSYGCVYWLGVLYSGENSGDAPAMTSMIQEQIKESAQDLFVCMKSVAVTYEKQAQDLQIGYDAL</sequence>
<evidence type="ECO:0000313" key="2">
    <source>
        <dbReference type="EMBL" id="CAD9954690.1"/>
    </source>
</evidence>
<reference evidence="2" key="1">
    <citation type="submission" date="2021-01" db="EMBL/GenBank/DDBJ databases">
        <authorList>
            <person name="Corre E."/>
            <person name="Pelletier E."/>
            <person name="Niang G."/>
            <person name="Scheremetjew M."/>
            <person name="Finn R."/>
            <person name="Kale V."/>
            <person name="Holt S."/>
            <person name="Cochrane G."/>
            <person name="Meng A."/>
            <person name="Brown T."/>
            <person name="Cohen L."/>
        </authorList>
    </citation>
    <scope>NUCLEOTIDE SEQUENCE</scope>
    <source>
        <strain evidence="2">CCMP125</strain>
    </source>
</reference>
<dbReference type="PROSITE" id="PS50280">
    <property type="entry name" value="SET"/>
    <property type="match status" value="1"/>
</dbReference>
<evidence type="ECO:0000259" key="1">
    <source>
        <dbReference type="PROSITE" id="PS50280"/>
    </source>
</evidence>
<dbReference type="AlphaFoldDB" id="A0A7S2VF67"/>
<organism evidence="2">
    <name type="scientific">Entomoneis paludosa</name>
    <dbReference type="NCBI Taxonomy" id="265537"/>
    <lineage>
        <taxon>Eukaryota</taxon>
        <taxon>Sar</taxon>
        <taxon>Stramenopiles</taxon>
        <taxon>Ochrophyta</taxon>
        <taxon>Bacillariophyta</taxon>
        <taxon>Bacillariophyceae</taxon>
        <taxon>Bacillariophycidae</taxon>
        <taxon>Entomoneidaceae</taxon>
        <taxon>Entomoneis</taxon>
    </lineage>
</organism>
<dbReference type="Pfam" id="PF00856">
    <property type="entry name" value="SET"/>
    <property type="match status" value="1"/>
</dbReference>
<gene>
    <name evidence="2" type="ORF">APAL1065_LOCUS6966</name>
</gene>
<accession>A0A7S2VF67</accession>
<dbReference type="InterPro" id="IPR046341">
    <property type="entry name" value="SET_dom_sf"/>
</dbReference>
<feature type="domain" description="SET" evidence="1">
    <location>
        <begin position="100"/>
        <end position="269"/>
    </location>
</feature>
<dbReference type="Gene3D" id="2.170.270.10">
    <property type="entry name" value="SET domain"/>
    <property type="match status" value="1"/>
</dbReference>
<proteinExistence type="predicted"/>